<name>A0AA95HQS7_9BACT</name>
<reference evidence="1" key="1">
    <citation type="journal article" date="2023" name="Nat. Commun.">
        <title>Identification of a novel Human Milk Oligosaccharides utilization cluster in the infant gut commensal Bacteroides dorei.</title>
        <authorList>
            <person name="Kijner S."/>
            <person name="Ennis D."/>
            <person name="Shmorak S."/>
            <person name="Florentin A."/>
            <person name="Yassour M."/>
        </authorList>
    </citation>
    <scope>NUCLEOTIDE SEQUENCE</scope>
    <source>
        <strain evidence="1">2</strain>
    </source>
</reference>
<dbReference type="Proteomes" id="UP001177934">
    <property type="component" value="Chromosome"/>
</dbReference>
<protein>
    <submittedName>
        <fullName evidence="1">Uncharacterized protein</fullName>
    </submittedName>
</protein>
<gene>
    <name evidence="1" type="ORF">QNN11_16565</name>
</gene>
<dbReference type="AlphaFoldDB" id="A0AA95HQS7"/>
<proteinExistence type="predicted"/>
<evidence type="ECO:0000313" key="1">
    <source>
        <dbReference type="EMBL" id="WHX09014.1"/>
    </source>
</evidence>
<dbReference type="EMBL" id="CP126056">
    <property type="protein sequence ID" value="WHX09014.1"/>
    <property type="molecule type" value="Genomic_DNA"/>
</dbReference>
<evidence type="ECO:0000313" key="2">
    <source>
        <dbReference type="Proteomes" id="UP001177934"/>
    </source>
</evidence>
<organism evidence="1 2">
    <name type="scientific">Phocaeicola dorei</name>
    <dbReference type="NCBI Taxonomy" id="357276"/>
    <lineage>
        <taxon>Bacteria</taxon>
        <taxon>Pseudomonadati</taxon>
        <taxon>Bacteroidota</taxon>
        <taxon>Bacteroidia</taxon>
        <taxon>Bacteroidales</taxon>
        <taxon>Bacteroidaceae</taxon>
        <taxon>Phocaeicola</taxon>
    </lineage>
</organism>
<sequence>MEIKLDRKKDYITKSDHKEQIMKYLSWKIKPFALYHEIREISRIFNFSPEEIESILKELEDENKIFPLTAEGPRDIHYMLKADIQLQLLIDMKKSPQKPAFLISSRLSPSNNWRKEEWVIIIQDYVLGKNLKSQLPSYADFEPLRYILMHMPTFPEWMPFFQNIPIYIIDTLFHEYKYIWASGLLHPNITCMINGYFENEKIEPTIREKYKLEFAFYQYILPGHINEIPQKISTDMPEGMYYHAIYHQYRGDLSKALDLYSQSLKGMNTKTFDNALLNLFYTIALLNDSTIESKKTLRNLFMRDYLPSEMMPAQLLALYALNEKMESAIEHILYNYDKFSPLVKVLIMLITHHYQLQKKIKLNISNDEIQQFIDADHLKLLQLECSLDFSPYIGKADCLIQEIGFPPLLPPFQKMNEWERVLALLLDKSKELSPKNKEKKKVPNHKAGLFTV</sequence>
<accession>A0AA95HQS7</accession>